<sequence length="124" mass="14072">MNPSVGHPDNKTVPFRMAFHALHGKTMGDGSADSLSRAQIQLLHSAVCQRGEDSRVQGRSIEDRRVEGDLLDVMRRVDQRQRAVERRRDKPVRRVPQRREHVGRDGNGCLLVEGRSTRTVLAHM</sequence>
<name>A0AAN6D3V2_9ASCO</name>
<reference evidence="1" key="1">
    <citation type="journal article" date="2021" name="G3 (Bethesda)">
        <title>Genomic diversity, chromosomal rearrangements, and interspecies hybridization in the ogataea polymorpha species complex.</title>
        <authorList>
            <person name="Hanson S.J."/>
            <person name="Cinneide E.O."/>
            <person name="Salzberg L.I."/>
            <person name="Wolfe K.H."/>
            <person name="McGowan J."/>
            <person name="Fitzpatrick D.A."/>
            <person name="Matlin K."/>
        </authorList>
    </citation>
    <scope>NUCLEOTIDE SEQUENCE</scope>
    <source>
        <strain evidence="1">83-405-1</strain>
    </source>
</reference>
<accession>A0AAN6D3V2</accession>
<dbReference type="EMBL" id="JAHLUH010000012">
    <property type="protein sequence ID" value="KAG7725523.1"/>
    <property type="molecule type" value="Genomic_DNA"/>
</dbReference>
<gene>
    <name evidence="1" type="ORF">KL933_004089</name>
</gene>
<evidence type="ECO:0000313" key="2">
    <source>
        <dbReference type="Proteomes" id="UP000738402"/>
    </source>
</evidence>
<evidence type="ECO:0000313" key="1">
    <source>
        <dbReference type="EMBL" id="KAG7725523.1"/>
    </source>
</evidence>
<dbReference type="AlphaFoldDB" id="A0AAN6D3V2"/>
<comment type="caution">
    <text evidence="1">The sequence shown here is derived from an EMBL/GenBank/DDBJ whole genome shotgun (WGS) entry which is preliminary data.</text>
</comment>
<protein>
    <submittedName>
        <fullName evidence="1">Uncharacterized protein</fullName>
    </submittedName>
</protein>
<proteinExistence type="predicted"/>
<dbReference type="Proteomes" id="UP000738402">
    <property type="component" value="Unassembled WGS sequence"/>
</dbReference>
<organism evidence="1 2">
    <name type="scientific">Ogataea haglerorum</name>
    <dbReference type="NCBI Taxonomy" id="1937702"/>
    <lineage>
        <taxon>Eukaryota</taxon>
        <taxon>Fungi</taxon>
        <taxon>Dikarya</taxon>
        <taxon>Ascomycota</taxon>
        <taxon>Saccharomycotina</taxon>
        <taxon>Pichiomycetes</taxon>
        <taxon>Pichiales</taxon>
        <taxon>Pichiaceae</taxon>
        <taxon>Ogataea</taxon>
    </lineage>
</organism>